<dbReference type="FunFam" id="3.40.47.10:FF:000010">
    <property type="entry name" value="Acetyl-CoA acetyltransferase (Thiolase)"/>
    <property type="match status" value="1"/>
</dbReference>
<dbReference type="PIRSF" id="PIRSF000429">
    <property type="entry name" value="Ac-CoA_Ac_transf"/>
    <property type="match status" value="1"/>
</dbReference>
<dbReference type="GO" id="GO:0003988">
    <property type="term" value="F:acetyl-CoA C-acyltransferase activity"/>
    <property type="evidence" value="ECO:0007669"/>
    <property type="project" value="UniProtKB-ARBA"/>
</dbReference>
<feature type="active site" description="Acyl-thioester intermediate" evidence="4">
    <location>
        <position position="87"/>
    </location>
</feature>
<dbReference type="AlphaFoldDB" id="A0A1I3SAX3"/>
<dbReference type="InterPro" id="IPR020610">
    <property type="entry name" value="Thiolase_AS"/>
</dbReference>
<dbReference type="Pfam" id="PF00108">
    <property type="entry name" value="Thiolase_N"/>
    <property type="match status" value="1"/>
</dbReference>
<dbReference type="CDD" id="cd00751">
    <property type="entry name" value="thiolase"/>
    <property type="match status" value="1"/>
</dbReference>
<dbReference type="PROSITE" id="PS00737">
    <property type="entry name" value="THIOLASE_2"/>
    <property type="match status" value="1"/>
</dbReference>
<evidence type="ECO:0000313" key="8">
    <source>
        <dbReference type="EMBL" id="SFJ55888.1"/>
    </source>
</evidence>
<dbReference type="OrthoDB" id="9764892at2"/>
<organism evidence="8 9">
    <name type="scientific">Planctomicrobium piriforme</name>
    <dbReference type="NCBI Taxonomy" id="1576369"/>
    <lineage>
        <taxon>Bacteria</taxon>
        <taxon>Pseudomonadati</taxon>
        <taxon>Planctomycetota</taxon>
        <taxon>Planctomycetia</taxon>
        <taxon>Planctomycetales</taxon>
        <taxon>Planctomycetaceae</taxon>
        <taxon>Planctomicrobium</taxon>
    </lineage>
</organism>
<keyword evidence="2 5" id="KW-0808">Transferase</keyword>
<evidence type="ECO:0000256" key="4">
    <source>
        <dbReference type="PIRSR" id="PIRSR000429-1"/>
    </source>
</evidence>
<dbReference type="STRING" id="1576369.SAMN05421753_12385"/>
<gene>
    <name evidence="8" type="ORF">SAMN05421753_12385</name>
</gene>
<evidence type="ECO:0000256" key="3">
    <source>
        <dbReference type="ARBA" id="ARBA00023315"/>
    </source>
</evidence>
<evidence type="ECO:0000259" key="6">
    <source>
        <dbReference type="Pfam" id="PF00108"/>
    </source>
</evidence>
<feature type="domain" description="Thiolase N-terminal" evidence="6">
    <location>
        <begin position="5"/>
        <end position="253"/>
    </location>
</feature>
<feature type="active site" description="Proton acceptor" evidence="4">
    <location>
        <position position="335"/>
    </location>
</feature>
<sequence>MAAQVWIVSAKRTPQGRFLGALAQRSAVDLGVAAAKAALSGIDPALIDSVIVGNVLGAGLGMNVARQIGILSGLPVTVPAFTVNMMCASGMQAVVLAAQAVCSGTARAVLCGGTESMSNAPYLLNRARSGYRFGDGVLIDSVLRDGLTDVFSDEHMGLTAERVAERYAVSREAQDQFAVRSQQRYAAALSADRFREEIVPVDGLNHDEQSRPDTTMERLAKLKPAFAAAGSVTAGNASGVNDGAAMLVVCSEQYGRQQGWAPLAIIGENTAAGCDPAWMGMGPVHATRLLSRAPGEFDHIELNEAFAGQALACIHELELDEAKVNPHGGGIAMGHPIGATGARLLVHLAHRKPKRGLATLCVGGGMGCAVVIEQP</sequence>
<evidence type="ECO:0000256" key="1">
    <source>
        <dbReference type="ARBA" id="ARBA00010982"/>
    </source>
</evidence>
<proteinExistence type="inferred from homology"/>
<dbReference type="EMBL" id="FOQD01000023">
    <property type="protein sequence ID" value="SFJ55888.1"/>
    <property type="molecule type" value="Genomic_DNA"/>
</dbReference>
<feature type="domain" description="Thiolase C-terminal" evidence="7">
    <location>
        <begin position="262"/>
        <end position="373"/>
    </location>
</feature>
<dbReference type="PROSITE" id="PS00099">
    <property type="entry name" value="THIOLASE_3"/>
    <property type="match status" value="1"/>
</dbReference>
<evidence type="ECO:0000256" key="2">
    <source>
        <dbReference type="ARBA" id="ARBA00022679"/>
    </source>
</evidence>
<protein>
    <submittedName>
        <fullName evidence="8">Acetyl-CoA C-acetyltransferase</fullName>
    </submittedName>
</protein>
<keyword evidence="3 5" id="KW-0012">Acyltransferase</keyword>
<dbReference type="InterPro" id="IPR020613">
    <property type="entry name" value="Thiolase_CS"/>
</dbReference>
<feature type="active site" description="Proton acceptor" evidence="4">
    <location>
        <position position="361"/>
    </location>
</feature>
<dbReference type="Proteomes" id="UP000199518">
    <property type="component" value="Unassembled WGS sequence"/>
</dbReference>
<dbReference type="InterPro" id="IPR020616">
    <property type="entry name" value="Thiolase_N"/>
</dbReference>
<dbReference type="PANTHER" id="PTHR18919">
    <property type="entry name" value="ACETYL-COA C-ACYLTRANSFERASE"/>
    <property type="match status" value="1"/>
</dbReference>
<dbReference type="PROSITE" id="PS00098">
    <property type="entry name" value="THIOLASE_1"/>
    <property type="match status" value="1"/>
</dbReference>
<name>A0A1I3SAX3_9PLAN</name>
<evidence type="ECO:0000259" key="7">
    <source>
        <dbReference type="Pfam" id="PF02803"/>
    </source>
</evidence>
<dbReference type="PANTHER" id="PTHR18919:SF107">
    <property type="entry name" value="ACETYL-COA ACETYLTRANSFERASE, CYTOSOLIC"/>
    <property type="match status" value="1"/>
</dbReference>
<dbReference type="RefSeq" id="WP_092056617.1">
    <property type="nucleotide sequence ID" value="NZ_FOQD01000023.1"/>
</dbReference>
<dbReference type="InterPro" id="IPR020617">
    <property type="entry name" value="Thiolase_C"/>
</dbReference>
<evidence type="ECO:0000313" key="9">
    <source>
        <dbReference type="Proteomes" id="UP000199518"/>
    </source>
</evidence>
<dbReference type="InterPro" id="IPR016039">
    <property type="entry name" value="Thiolase-like"/>
</dbReference>
<reference evidence="9" key="1">
    <citation type="submission" date="2016-10" db="EMBL/GenBank/DDBJ databases">
        <authorList>
            <person name="Varghese N."/>
            <person name="Submissions S."/>
        </authorList>
    </citation>
    <scope>NUCLEOTIDE SEQUENCE [LARGE SCALE GENOMIC DNA]</scope>
    <source>
        <strain evidence="9">DSM 26348</strain>
    </source>
</reference>
<dbReference type="Pfam" id="PF02803">
    <property type="entry name" value="Thiolase_C"/>
    <property type="match status" value="1"/>
</dbReference>
<comment type="similarity">
    <text evidence="1 5">Belongs to the thiolase-like superfamily. Thiolase family.</text>
</comment>
<keyword evidence="9" id="KW-1185">Reference proteome</keyword>
<dbReference type="SUPFAM" id="SSF53901">
    <property type="entry name" value="Thiolase-like"/>
    <property type="match status" value="2"/>
</dbReference>
<accession>A0A1I3SAX3</accession>
<dbReference type="InterPro" id="IPR002155">
    <property type="entry name" value="Thiolase"/>
</dbReference>
<dbReference type="Gene3D" id="3.40.47.10">
    <property type="match status" value="1"/>
</dbReference>
<evidence type="ECO:0000256" key="5">
    <source>
        <dbReference type="RuleBase" id="RU003557"/>
    </source>
</evidence>
<dbReference type="InterPro" id="IPR020615">
    <property type="entry name" value="Thiolase_acyl_enz_int_AS"/>
</dbReference>
<dbReference type="NCBIfam" id="TIGR01930">
    <property type="entry name" value="AcCoA-C-Actrans"/>
    <property type="match status" value="1"/>
</dbReference>